<dbReference type="Proteomes" id="UP000235025">
    <property type="component" value="Unassembled WGS sequence"/>
</dbReference>
<proteinExistence type="predicted"/>
<dbReference type="Gene3D" id="3.40.50.1110">
    <property type="entry name" value="SGNH hydrolase"/>
    <property type="match status" value="1"/>
</dbReference>
<dbReference type="Pfam" id="PF13472">
    <property type="entry name" value="Lipase_GDSL_2"/>
    <property type="match status" value="1"/>
</dbReference>
<dbReference type="CDD" id="cd01828">
    <property type="entry name" value="sialate_O-acetylesterase_like2"/>
    <property type="match status" value="1"/>
</dbReference>
<dbReference type="EMBL" id="NMQA01000234">
    <property type="protein sequence ID" value="PLZ96525.1"/>
    <property type="molecule type" value="Genomic_DNA"/>
</dbReference>
<evidence type="ECO:0000256" key="1">
    <source>
        <dbReference type="SAM" id="Phobius"/>
    </source>
</evidence>
<dbReference type="InterPro" id="IPR051532">
    <property type="entry name" value="Ester_Hydrolysis_Enzymes"/>
</dbReference>
<feature type="transmembrane region" description="Helical" evidence="1">
    <location>
        <begin position="12"/>
        <end position="31"/>
    </location>
</feature>
<feature type="domain" description="SGNH hydrolase-type esterase" evidence="2">
    <location>
        <begin position="110"/>
        <end position="256"/>
    </location>
</feature>
<protein>
    <submittedName>
        <fullName evidence="3">G-D-S-L family lipolytic protein</fullName>
    </submittedName>
</protein>
<evidence type="ECO:0000259" key="2">
    <source>
        <dbReference type="Pfam" id="PF13472"/>
    </source>
</evidence>
<dbReference type="SUPFAM" id="SSF52266">
    <property type="entry name" value="SGNH hydrolase"/>
    <property type="match status" value="1"/>
</dbReference>
<organism evidence="3 4">
    <name type="scientific">Fischerella thermalis CCMEE 5268</name>
    <dbReference type="NCBI Taxonomy" id="2019662"/>
    <lineage>
        <taxon>Bacteria</taxon>
        <taxon>Bacillati</taxon>
        <taxon>Cyanobacteriota</taxon>
        <taxon>Cyanophyceae</taxon>
        <taxon>Nostocales</taxon>
        <taxon>Hapalosiphonaceae</taxon>
        <taxon>Fischerella</taxon>
    </lineage>
</organism>
<keyword evidence="1" id="KW-1133">Transmembrane helix</keyword>
<name>A0A2N6KCR4_9CYAN</name>
<evidence type="ECO:0000313" key="4">
    <source>
        <dbReference type="Proteomes" id="UP000235025"/>
    </source>
</evidence>
<keyword evidence="1" id="KW-0812">Transmembrane</keyword>
<sequence length="275" mass="31162">MSTSAKTSPTWAILSLITNGILLLAVILLIWRQQGVTAFFADILPNHTNADASSQPTPELGNRHKLNYQQWVDILKQEATVAAEKRPDHLNVIAGDSLSLWFPPELLPEGRNWLNQGISGENSTGLLKRLKLFDRTQPETIFVMIGINDLIQGKDDEIILQNHRRIIRYLRQVHPQAQIVIQSILPHGGKQANWEGREKLLAISNSRIQKLNQQLQTIAKTEGVKYLNLHPLFVNKQGHLRPELSTDGLHLNSQGYLVWSSALQLYSQMELESRR</sequence>
<reference evidence="3 4" key="1">
    <citation type="submission" date="2017-07" db="EMBL/GenBank/DDBJ databases">
        <title>Genomes of Fischerella (Mastigocladus) sp. strains.</title>
        <authorList>
            <person name="Miller S.R."/>
        </authorList>
    </citation>
    <scope>NUCLEOTIDE SEQUENCE [LARGE SCALE GENOMIC DNA]</scope>
    <source>
        <strain evidence="3 4">CCMEE 5268</strain>
    </source>
</reference>
<dbReference type="RefSeq" id="WP_102174230.1">
    <property type="nucleotide sequence ID" value="NZ_NMQA01000234.1"/>
</dbReference>
<evidence type="ECO:0000313" key="3">
    <source>
        <dbReference type="EMBL" id="PLZ96525.1"/>
    </source>
</evidence>
<dbReference type="InterPro" id="IPR036514">
    <property type="entry name" value="SGNH_hydro_sf"/>
</dbReference>
<dbReference type="PANTHER" id="PTHR30383">
    <property type="entry name" value="THIOESTERASE 1/PROTEASE 1/LYSOPHOSPHOLIPASE L1"/>
    <property type="match status" value="1"/>
</dbReference>
<gene>
    <name evidence="3" type="ORF">CEN50_18375</name>
</gene>
<dbReference type="InterPro" id="IPR013830">
    <property type="entry name" value="SGNH_hydro"/>
</dbReference>
<accession>A0A2N6KCR4</accession>
<dbReference type="GO" id="GO:0004622">
    <property type="term" value="F:phosphatidylcholine lysophospholipase activity"/>
    <property type="evidence" value="ECO:0007669"/>
    <property type="project" value="TreeGrafter"/>
</dbReference>
<dbReference type="AlphaFoldDB" id="A0A2N6KCR4"/>
<comment type="caution">
    <text evidence="3">The sequence shown here is derived from an EMBL/GenBank/DDBJ whole genome shotgun (WGS) entry which is preliminary data.</text>
</comment>
<dbReference type="PANTHER" id="PTHR30383:SF5">
    <property type="entry name" value="SGNH HYDROLASE-TYPE ESTERASE DOMAIN-CONTAINING PROTEIN"/>
    <property type="match status" value="1"/>
</dbReference>
<keyword evidence="1" id="KW-0472">Membrane</keyword>